<comment type="subcellular location">
    <subcellularLocation>
        <location evidence="1">Lysosome</location>
    </subcellularLocation>
</comment>
<feature type="signal peptide" evidence="11">
    <location>
        <begin position="1"/>
        <end position="42"/>
    </location>
</feature>
<keyword evidence="13" id="KW-1185">Reference proteome</keyword>
<evidence type="ECO:0000256" key="10">
    <source>
        <dbReference type="ARBA" id="ARBA00093353"/>
    </source>
</evidence>
<proteinExistence type="inferred from homology"/>
<evidence type="ECO:0000256" key="7">
    <source>
        <dbReference type="ARBA" id="ARBA00023228"/>
    </source>
</evidence>
<evidence type="ECO:0000256" key="8">
    <source>
        <dbReference type="ARBA" id="ARBA00038848"/>
    </source>
</evidence>
<dbReference type="EMBL" id="BAAFJT010000032">
    <property type="protein sequence ID" value="GAB0201582.1"/>
    <property type="molecule type" value="Genomic_DNA"/>
</dbReference>
<comment type="function">
    <text evidence="10">Catalyzes the cleavage of thioester bonds from S-palmitoyl-CoA or S-palmitoyl-N-acetylcysteamine (unbranched structures) but does not have activity against palmitoylcysteine or palmitoylated proteins, branched structures or bulky head groups. Conversely, hydrolyzes both long and short chain fatty acyl-CoA substrate.</text>
</comment>
<protein>
    <recommendedName>
        <fullName evidence="8">palmitoyl-CoA hydrolase</fullName>
        <ecNumber evidence="8">3.1.2.2</ecNumber>
    </recommendedName>
</protein>
<keyword evidence="7" id="KW-0458">Lysosome</keyword>
<evidence type="ECO:0000256" key="9">
    <source>
        <dbReference type="ARBA" id="ARBA00093223"/>
    </source>
</evidence>
<dbReference type="PANTHER" id="PTHR11247:SF27">
    <property type="entry name" value="LYSOSOMAL THIOESTERASE PPT2"/>
    <property type="match status" value="1"/>
</dbReference>
<reference evidence="12 13" key="1">
    <citation type="submission" date="2024-06" db="EMBL/GenBank/DDBJ databases">
        <title>The draft genome of Grus japonensis, version 3.</title>
        <authorList>
            <person name="Nabeshima K."/>
            <person name="Suzuki S."/>
            <person name="Onuma M."/>
        </authorList>
    </citation>
    <scope>NUCLEOTIDE SEQUENCE [LARGE SCALE GENOMIC DNA]</scope>
    <source>
        <strain evidence="12 13">451A</strain>
    </source>
</reference>
<dbReference type="Gene3D" id="3.40.50.1820">
    <property type="entry name" value="alpha/beta hydrolase"/>
    <property type="match status" value="1"/>
</dbReference>
<dbReference type="PANTHER" id="PTHR11247">
    <property type="entry name" value="PALMITOYL-PROTEIN THIOESTERASE/DOLICHYLDIPHOSPHATASE 1"/>
    <property type="match status" value="1"/>
</dbReference>
<dbReference type="SUPFAM" id="SSF53474">
    <property type="entry name" value="alpha/beta-Hydrolases"/>
    <property type="match status" value="1"/>
</dbReference>
<dbReference type="GO" id="GO:0098599">
    <property type="term" value="F:palmitoyl hydrolase activity"/>
    <property type="evidence" value="ECO:0007669"/>
    <property type="project" value="UniProtKB-ARBA"/>
</dbReference>
<evidence type="ECO:0000313" key="13">
    <source>
        <dbReference type="Proteomes" id="UP001623348"/>
    </source>
</evidence>
<name>A0ABC9XYH1_GRUJA</name>
<comment type="caution">
    <text evidence="12">The sequence shown here is derived from an EMBL/GenBank/DDBJ whole genome shotgun (WGS) entry which is preliminary data.</text>
</comment>
<dbReference type="Pfam" id="PF02089">
    <property type="entry name" value="Palm_thioest"/>
    <property type="match status" value="1"/>
</dbReference>
<comment type="catalytic activity">
    <reaction evidence="9">
        <text>S-hexadecanoyl-N-acetylcysteamine + H2O = N-acetylcysteamine + hexadecanoate + H(+)</text>
        <dbReference type="Rhea" id="RHEA:84099"/>
        <dbReference type="ChEBI" id="CHEBI:7896"/>
        <dbReference type="ChEBI" id="CHEBI:15377"/>
        <dbReference type="ChEBI" id="CHEBI:15378"/>
        <dbReference type="ChEBI" id="CHEBI:74410"/>
        <dbReference type="ChEBI" id="CHEBI:233601"/>
    </reaction>
</comment>
<evidence type="ECO:0000256" key="3">
    <source>
        <dbReference type="ARBA" id="ARBA00022729"/>
    </source>
</evidence>
<organism evidence="12 13">
    <name type="scientific">Grus japonensis</name>
    <name type="common">Japanese crane</name>
    <name type="synonym">Red-crowned crane</name>
    <dbReference type="NCBI Taxonomy" id="30415"/>
    <lineage>
        <taxon>Eukaryota</taxon>
        <taxon>Metazoa</taxon>
        <taxon>Chordata</taxon>
        <taxon>Craniata</taxon>
        <taxon>Vertebrata</taxon>
        <taxon>Euteleostomi</taxon>
        <taxon>Archelosauria</taxon>
        <taxon>Archosauria</taxon>
        <taxon>Dinosauria</taxon>
        <taxon>Saurischia</taxon>
        <taxon>Theropoda</taxon>
        <taxon>Coelurosauria</taxon>
        <taxon>Aves</taxon>
        <taxon>Neognathae</taxon>
        <taxon>Neoaves</taxon>
        <taxon>Gruiformes</taxon>
        <taxon>Gruidae</taxon>
        <taxon>Grus</taxon>
    </lineage>
</organism>
<dbReference type="EC" id="3.1.2.2" evidence="8"/>
<dbReference type="InterPro" id="IPR029058">
    <property type="entry name" value="AB_hydrolase_fold"/>
</dbReference>
<evidence type="ECO:0000313" key="12">
    <source>
        <dbReference type="EMBL" id="GAB0201582.1"/>
    </source>
</evidence>
<dbReference type="GO" id="GO:0005764">
    <property type="term" value="C:lysosome"/>
    <property type="evidence" value="ECO:0007669"/>
    <property type="project" value="UniProtKB-SubCell"/>
</dbReference>
<dbReference type="FunFam" id="3.40.50.1820:FF:000037">
    <property type="entry name" value="Lysosomal thioesterase PPT2 homolog"/>
    <property type="match status" value="1"/>
</dbReference>
<evidence type="ECO:0000256" key="6">
    <source>
        <dbReference type="ARBA" id="ARBA00023180"/>
    </source>
</evidence>
<dbReference type="InterPro" id="IPR002472">
    <property type="entry name" value="Palm_thioest"/>
</dbReference>
<evidence type="ECO:0000256" key="11">
    <source>
        <dbReference type="SAM" id="SignalP"/>
    </source>
</evidence>
<evidence type="ECO:0000256" key="2">
    <source>
        <dbReference type="ARBA" id="ARBA00010758"/>
    </source>
</evidence>
<accession>A0ABC9XYH1</accession>
<dbReference type="GO" id="GO:0016790">
    <property type="term" value="F:thiolester hydrolase activity"/>
    <property type="evidence" value="ECO:0007669"/>
    <property type="project" value="UniProtKB-ARBA"/>
</dbReference>
<keyword evidence="3 11" id="KW-0732">Signal</keyword>
<keyword evidence="5" id="KW-1015">Disulfide bond</keyword>
<dbReference type="AlphaFoldDB" id="A0ABC9XYH1"/>
<gene>
    <name evidence="12" type="ORF">GRJ2_002623800</name>
</gene>
<dbReference type="Proteomes" id="UP001623348">
    <property type="component" value="Unassembled WGS sequence"/>
</dbReference>
<feature type="chain" id="PRO_5044876193" description="palmitoyl-CoA hydrolase" evidence="11">
    <location>
        <begin position="43"/>
        <end position="311"/>
    </location>
</feature>
<keyword evidence="6" id="KW-0325">Glycoprotein</keyword>
<keyword evidence="4" id="KW-0378">Hydrolase</keyword>
<comment type="similarity">
    <text evidence="2">Belongs to the palmitoyl-protein thioesterase family.</text>
</comment>
<evidence type="ECO:0000256" key="1">
    <source>
        <dbReference type="ARBA" id="ARBA00004371"/>
    </source>
</evidence>
<evidence type="ECO:0000256" key="5">
    <source>
        <dbReference type="ARBA" id="ARBA00023157"/>
    </source>
</evidence>
<evidence type="ECO:0000256" key="4">
    <source>
        <dbReference type="ARBA" id="ARBA00022801"/>
    </source>
</evidence>
<sequence>MGTLACPLRGAAWGAGGGPWPSSPPRPLLLLLLLLLLRVVPGGSYRPVVIVHGLFDSPSDFRHLRAFINESHPGTEVTVLDLFDRGASLRPLWVQVEGFRSALAPIMANAADGIHLLGYSQGGLICRALLATTPDHNVRSFISLAAPQMGQYGDTDYLKWLFPRHMKSNLYRLCYTPLGQGVSICNYWNDPHHRDLYLNSSDFLAPLNDERLHPNASAWKRNLLRIQSLVLIGGPDDGVITPWQSSLFGFYDANETVREMRAQAVYLQDTFGLKTLEARGALGGCAVPGVGHTAWHSHRPVYERCIRPWLT</sequence>
<dbReference type="PRINTS" id="PR00414">
    <property type="entry name" value="PPTHIESTRASE"/>
</dbReference>